<dbReference type="InterPro" id="IPR053826">
    <property type="entry name" value="WDR75"/>
</dbReference>
<dbReference type="InterPro" id="IPR001680">
    <property type="entry name" value="WD40_rpt"/>
</dbReference>
<dbReference type="GO" id="GO:0003723">
    <property type="term" value="F:RNA binding"/>
    <property type="evidence" value="ECO:0007669"/>
    <property type="project" value="InterPro"/>
</dbReference>
<dbReference type="PANTHER" id="PTHR44215:SF1">
    <property type="entry name" value="WD REPEAT-CONTAINING PROTEIN 75"/>
    <property type="match status" value="1"/>
</dbReference>
<feature type="region of interest" description="Disordered" evidence="9">
    <location>
        <begin position="1"/>
        <end position="113"/>
    </location>
</feature>
<evidence type="ECO:0000256" key="6">
    <source>
        <dbReference type="ARBA" id="ARBA00023163"/>
    </source>
</evidence>
<dbReference type="GO" id="GO:0006364">
    <property type="term" value="P:rRNA processing"/>
    <property type="evidence" value="ECO:0007669"/>
    <property type="project" value="UniProtKB-KW"/>
</dbReference>
<reference evidence="11" key="1">
    <citation type="submission" date="2020-02" db="EMBL/GenBank/DDBJ databases">
        <authorList>
            <person name="Palmer J.M."/>
        </authorList>
    </citation>
    <scope>NUCLEOTIDE SEQUENCE</scope>
    <source>
        <strain evidence="11">EPUS1.4</strain>
        <tissue evidence="11">Thallus</tissue>
    </source>
</reference>
<accession>A0A8H7AQ22</accession>
<feature type="compositionally biased region" description="Polar residues" evidence="9">
    <location>
        <begin position="73"/>
        <end position="89"/>
    </location>
</feature>
<dbReference type="InterPro" id="IPR036322">
    <property type="entry name" value="WD40_repeat_dom_sf"/>
</dbReference>
<organism evidence="11 12">
    <name type="scientific">Endocarpon pusillum</name>
    <dbReference type="NCBI Taxonomy" id="364733"/>
    <lineage>
        <taxon>Eukaryota</taxon>
        <taxon>Fungi</taxon>
        <taxon>Dikarya</taxon>
        <taxon>Ascomycota</taxon>
        <taxon>Pezizomycotina</taxon>
        <taxon>Eurotiomycetes</taxon>
        <taxon>Chaetothyriomycetidae</taxon>
        <taxon>Verrucariales</taxon>
        <taxon>Verrucariaceae</taxon>
        <taxon>Endocarpon</taxon>
    </lineage>
</organism>
<evidence type="ECO:0000313" key="12">
    <source>
        <dbReference type="Proteomes" id="UP000606974"/>
    </source>
</evidence>
<evidence type="ECO:0000256" key="2">
    <source>
        <dbReference type="ARBA" id="ARBA00022517"/>
    </source>
</evidence>
<dbReference type="InterPro" id="IPR015943">
    <property type="entry name" value="WD40/YVTN_repeat-like_dom_sf"/>
</dbReference>
<evidence type="ECO:0000313" key="11">
    <source>
        <dbReference type="EMBL" id="KAF7510981.1"/>
    </source>
</evidence>
<feature type="domain" description="WD repeat-containing protein 75 second beta-propeller" evidence="10">
    <location>
        <begin position="539"/>
        <end position="720"/>
    </location>
</feature>
<evidence type="ECO:0000259" key="10">
    <source>
        <dbReference type="Pfam" id="PF23769"/>
    </source>
</evidence>
<comment type="caution">
    <text evidence="11">The sequence shown here is derived from an EMBL/GenBank/DDBJ whole genome shotgun (WGS) entry which is preliminary data.</text>
</comment>
<evidence type="ECO:0000256" key="8">
    <source>
        <dbReference type="PROSITE-ProRule" id="PRU00221"/>
    </source>
</evidence>
<dbReference type="EMBL" id="JAACFV010000024">
    <property type="protein sequence ID" value="KAF7510981.1"/>
    <property type="molecule type" value="Genomic_DNA"/>
</dbReference>
<dbReference type="Pfam" id="PF23869">
    <property type="entry name" value="Beta-prop_WDR75_1st"/>
    <property type="match status" value="1"/>
</dbReference>
<dbReference type="Pfam" id="PF23769">
    <property type="entry name" value="Beta-prop_WDR75_2nd"/>
    <property type="match status" value="1"/>
</dbReference>
<proteinExistence type="predicted"/>
<name>A0A8H7AQ22_9EURO</name>
<evidence type="ECO:0000256" key="3">
    <source>
        <dbReference type="ARBA" id="ARBA00022552"/>
    </source>
</evidence>
<dbReference type="GO" id="GO:0032040">
    <property type="term" value="C:small-subunit processome"/>
    <property type="evidence" value="ECO:0007669"/>
    <property type="project" value="InterPro"/>
</dbReference>
<gene>
    <name evidence="11" type="ORF">GJ744_005527</name>
</gene>
<evidence type="ECO:0000256" key="7">
    <source>
        <dbReference type="ARBA" id="ARBA00023242"/>
    </source>
</evidence>
<comment type="subcellular location">
    <subcellularLocation>
        <location evidence="1">Nucleus</location>
        <location evidence="1">Nucleolus</location>
    </subcellularLocation>
</comment>
<dbReference type="Proteomes" id="UP000606974">
    <property type="component" value="Unassembled WGS sequence"/>
</dbReference>
<protein>
    <recommendedName>
        <fullName evidence="10">WD repeat-containing protein 75 second beta-propeller domain-containing protein</fullName>
    </recommendedName>
</protein>
<feature type="repeat" description="WD" evidence="8">
    <location>
        <begin position="373"/>
        <end position="414"/>
    </location>
</feature>
<dbReference type="InterPro" id="IPR011047">
    <property type="entry name" value="Quinoprotein_ADH-like_sf"/>
</dbReference>
<dbReference type="SUPFAM" id="SSF50978">
    <property type="entry name" value="WD40 repeat-like"/>
    <property type="match status" value="1"/>
</dbReference>
<dbReference type="InterPro" id="IPR057644">
    <property type="entry name" value="Beta-prop_WDR75_2nd"/>
</dbReference>
<dbReference type="PROSITE" id="PS50082">
    <property type="entry name" value="WD_REPEATS_2"/>
    <property type="match status" value="1"/>
</dbReference>
<feature type="compositionally biased region" description="Polar residues" evidence="9">
    <location>
        <begin position="38"/>
        <end position="62"/>
    </location>
</feature>
<evidence type="ECO:0000256" key="1">
    <source>
        <dbReference type="ARBA" id="ARBA00004604"/>
    </source>
</evidence>
<dbReference type="GO" id="GO:2000234">
    <property type="term" value="P:positive regulation of rRNA processing"/>
    <property type="evidence" value="ECO:0007669"/>
    <property type="project" value="TreeGrafter"/>
</dbReference>
<keyword evidence="3" id="KW-0698">rRNA processing</keyword>
<keyword evidence="12" id="KW-1185">Reference proteome</keyword>
<dbReference type="OrthoDB" id="4096at2759"/>
<sequence>MSNGEVSNLKRAVDAAFGSERNEHKSKQSRRKRSKASGPQQDSAQELNSIPTKSQTSPSRNGTLKALQLPKALQSQSPAENALSASQSRELGGQGLRKHSKKTSRKQKRSLPSEWSISAAEAGRFIDQDPILMQTDRYLILAVRTQVLVYSTQNSRLVRSLRLDEHEKITSYTTCATNENCILVSTYSGLVVQWDWTTGQEIKQWRFSAKLLAISEQSGIQDDTIYSTMLLIHEVTSKTRRVSLATFQDSSAEIITNKAILEENQLTSWIRVLDKRRCLVLYAYNKLFLGQAVRRPEDPASVYTWREIAVPGRITSIDARSHSSSSSTNKKRLAIDIVIGCLDGSILIYDDILFKLINKEKNPREEDIASRRLHWHRNEVLTVKWSLDGNYIISGGHETVMVIWQLDTGQQQFLPHLSAAIQHLIVSDTGSSYALHLADNSVMVLSTSELEPFAYVSSLNLQQPRLHGKQTRRIQAILHHTDPTSLLLAVPADVPSGAASQGKATLLQTYDIGAQQQSHRQALVRNNITALNVDPSGKPVQEPDVTHVKISYDGKWLATVDEWAPPADDLKTLYPAHDDYTPHAKETFLKFWAKNTSTRSWQLVTKIECPHSTRSTIACSILYLEANPQRTEFATILSDGSIYIWTAKSRHRNGLPVKDQSGSPLYTWSYTQTVELLIPLKKLTPTASALCYSPDGSVLAVSSNKSSFIHFIDPLTGNVQHTQRGSHPGLFSYLTFLNHHLITISKDLRVYNTVSGDLLYALALNSSVSGVHLAANQLDQTFAVVCLLPAFMSKEKEDKDKAKSQIMLFNLKSASPIFRKIVDGTVETLLPLPSESGYLIINDEAEIVYLKQPGNSLAKRNDVGLPALEDAPKRMELEEIIGRRSIEGAGPVGHMVNSVEKEDESAQKMQPIGYTHKTQSSLSDVFNNHATNLPVRELFEQVVAVLRGGSEG</sequence>
<dbReference type="SMART" id="SM00320">
    <property type="entry name" value="WD40"/>
    <property type="match status" value="6"/>
</dbReference>
<dbReference type="PROSITE" id="PS50294">
    <property type="entry name" value="WD_REPEATS_REGION"/>
    <property type="match status" value="1"/>
</dbReference>
<evidence type="ECO:0000256" key="9">
    <source>
        <dbReference type="SAM" id="MobiDB-lite"/>
    </source>
</evidence>
<dbReference type="SUPFAM" id="SSF50998">
    <property type="entry name" value="Quinoprotein alcohol dehydrogenase-like"/>
    <property type="match status" value="1"/>
</dbReference>
<dbReference type="AlphaFoldDB" id="A0A8H7AQ22"/>
<dbReference type="GO" id="GO:0045943">
    <property type="term" value="P:positive regulation of transcription by RNA polymerase I"/>
    <property type="evidence" value="ECO:0007669"/>
    <property type="project" value="InterPro"/>
</dbReference>
<keyword evidence="4 8" id="KW-0853">WD repeat</keyword>
<evidence type="ECO:0000256" key="4">
    <source>
        <dbReference type="ARBA" id="ARBA00022574"/>
    </source>
</evidence>
<keyword evidence="7" id="KW-0539">Nucleus</keyword>
<keyword evidence="6" id="KW-0804">Transcription</keyword>
<dbReference type="PANTHER" id="PTHR44215">
    <property type="entry name" value="WD REPEAT-CONTAINING PROTEIN 75"/>
    <property type="match status" value="1"/>
</dbReference>
<feature type="compositionally biased region" description="Basic residues" evidence="9">
    <location>
        <begin position="96"/>
        <end position="109"/>
    </location>
</feature>
<evidence type="ECO:0000256" key="5">
    <source>
        <dbReference type="ARBA" id="ARBA00022737"/>
    </source>
</evidence>
<keyword evidence="5" id="KW-0677">Repeat</keyword>
<keyword evidence="2" id="KW-0690">Ribosome biogenesis</keyword>
<dbReference type="Gene3D" id="2.130.10.10">
    <property type="entry name" value="YVTN repeat-like/Quinoprotein amine dehydrogenase"/>
    <property type="match status" value="2"/>
</dbReference>